<keyword evidence="1" id="KW-0808">Transferase</keyword>
<dbReference type="InterPro" id="IPR003673">
    <property type="entry name" value="CoA-Trfase_fam_III"/>
</dbReference>
<dbReference type="Gene3D" id="3.30.1540.10">
    <property type="entry name" value="formyl-coa transferase, domain 3"/>
    <property type="match status" value="1"/>
</dbReference>
<dbReference type="InterPro" id="IPR023606">
    <property type="entry name" value="CoA-Trfase_III_dom_1_sf"/>
</dbReference>
<dbReference type="PANTHER" id="PTHR48207:SF3">
    <property type="entry name" value="SUCCINATE--HYDROXYMETHYLGLUTARATE COA-TRANSFERASE"/>
    <property type="match status" value="1"/>
</dbReference>
<organism evidence="2 3">
    <name type="scientific">Aquibaculum arenosum</name>
    <dbReference type="NCBI Taxonomy" id="3032591"/>
    <lineage>
        <taxon>Bacteria</taxon>
        <taxon>Pseudomonadati</taxon>
        <taxon>Pseudomonadota</taxon>
        <taxon>Alphaproteobacteria</taxon>
        <taxon>Rhodospirillales</taxon>
        <taxon>Rhodovibrionaceae</taxon>
        <taxon>Aquibaculum</taxon>
    </lineage>
</organism>
<dbReference type="RefSeq" id="WP_275821536.1">
    <property type="nucleotide sequence ID" value="NZ_JARHUD010000004.1"/>
</dbReference>
<protein>
    <submittedName>
        <fullName evidence="2">CaiB/BaiF CoA-transferase family protein</fullName>
    </submittedName>
</protein>
<gene>
    <name evidence="2" type="ORF">P2G67_07325</name>
</gene>
<dbReference type="InterPro" id="IPR050483">
    <property type="entry name" value="CoA-transferase_III_domain"/>
</dbReference>
<dbReference type="InterPro" id="IPR044855">
    <property type="entry name" value="CoA-Trfase_III_dom3_sf"/>
</dbReference>
<dbReference type="EMBL" id="JARHUD010000004">
    <property type="protein sequence ID" value="MDF2095784.1"/>
    <property type="molecule type" value="Genomic_DNA"/>
</dbReference>
<comment type="caution">
    <text evidence="2">The sequence shown here is derived from an EMBL/GenBank/DDBJ whole genome shotgun (WGS) entry which is preliminary data.</text>
</comment>
<name>A0ABT5YNG3_9PROT</name>
<proteinExistence type="predicted"/>
<dbReference type="Gene3D" id="3.40.50.10540">
    <property type="entry name" value="Crotonobetainyl-coa:carnitine coa-transferase, domain 1"/>
    <property type="match status" value="1"/>
</dbReference>
<reference evidence="2 3" key="1">
    <citation type="submission" date="2023-03" db="EMBL/GenBank/DDBJ databases">
        <title>Fodinicurvata sp. CAU 1616 isolated from sea sendiment.</title>
        <authorList>
            <person name="Kim W."/>
        </authorList>
    </citation>
    <scope>NUCLEOTIDE SEQUENCE [LARGE SCALE GENOMIC DNA]</scope>
    <source>
        <strain evidence="2 3">CAU 1616</strain>
    </source>
</reference>
<dbReference type="Pfam" id="PF02515">
    <property type="entry name" value="CoA_transf_3"/>
    <property type="match status" value="1"/>
</dbReference>
<dbReference type="Proteomes" id="UP001215503">
    <property type="component" value="Unassembled WGS sequence"/>
</dbReference>
<sequence length="404" mass="43803">MSGPLSGLRILDLTRILAGPTSTQLLGDLGADVIKIERPGEGDDTRRWGPPYVKNADGSDSDASAYYLSSNRNKRSLTVDIAAPEGQALIRRLAASCDVVAENFKVGGLAKFGLDYLSMKEVKPDIVYCSITGFGQTGPYAPRAGYDYLAQGMGGMMSITGEPDGQPMKVGVGIADVMCGMYASVAILAALRHRDRTGQGQYIDLALLDTQVAWLVNEGLNYLTSGKVPHRRGTEHANIVPYNVLPCADGHFIIAVGNDRQFQRFCAFAGAPELGEDPRFLTNSLRVANRDALYDLLPELTRRKTLDEWVNGLAELGVPSGPVNTIDRVFADPQILHRGMKVSLPFPGSETGTVDLIGNPIKFSETPVAYRRPPPRVGEHSEEVLREFGLSEDEIAKLRDKGIV</sequence>
<dbReference type="PANTHER" id="PTHR48207">
    <property type="entry name" value="SUCCINATE--HYDROXYMETHYLGLUTARATE COA-TRANSFERASE"/>
    <property type="match status" value="1"/>
</dbReference>
<evidence type="ECO:0000313" key="3">
    <source>
        <dbReference type="Proteomes" id="UP001215503"/>
    </source>
</evidence>
<evidence type="ECO:0000256" key="1">
    <source>
        <dbReference type="ARBA" id="ARBA00022679"/>
    </source>
</evidence>
<evidence type="ECO:0000313" key="2">
    <source>
        <dbReference type="EMBL" id="MDF2095784.1"/>
    </source>
</evidence>
<accession>A0ABT5YNG3</accession>
<dbReference type="SUPFAM" id="SSF89796">
    <property type="entry name" value="CoA-transferase family III (CaiB/BaiF)"/>
    <property type="match status" value="1"/>
</dbReference>
<keyword evidence="3" id="KW-1185">Reference proteome</keyword>